<feature type="domain" description="Solute-binding protein family 3/N-terminal" evidence="3">
    <location>
        <begin position="35"/>
        <end position="257"/>
    </location>
</feature>
<name>A0A5S9P9K9_9HYPH</name>
<dbReference type="PANTHER" id="PTHR35936:SF17">
    <property type="entry name" value="ARGININE-BINDING EXTRACELLULAR PROTEIN ARTP"/>
    <property type="match status" value="1"/>
</dbReference>
<evidence type="ECO:0000256" key="2">
    <source>
        <dbReference type="SAM" id="SignalP"/>
    </source>
</evidence>
<dbReference type="InterPro" id="IPR001638">
    <property type="entry name" value="Solute-binding_3/MltF_N"/>
</dbReference>
<dbReference type="PANTHER" id="PTHR35936">
    <property type="entry name" value="MEMBRANE-BOUND LYTIC MUREIN TRANSGLYCOSYLASE F"/>
    <property type="match status" value="1"/>
</dbReference>
<evidence type="ECO:0000259" key="3">
    <source>
        <dbReference type="SMART" id="SM00062"/>
    </source>
</evidence>
<feature type="signal peptide" evidence="2">
    <location>
        <begin position="1"/>
        <end position="24"/>
    </location>
</feature>
<dbReference type="PROSITE" id="PS51257">
    <property type="entry name" value="PROKAR_LIPOPROTEIN"/>
    <property type="match status" value="1"/>
</dbReference>
<proteinExistence type="predicted"/>
<keyword evidence="1 2" id="KW-0732">Signal</keyword>
<feature type="chain" id="PRO_5024860163" evidence="2">
    <location>
        <begin position="25"/>
        <end position="266"/>
    </location>
</feature>
<gene>
    <name evidence="4" type="primary">fliY_3</name>
    <name evidence="4" type="ORF">STARVERO_02591</name>
</gene>
<dbReference type="AlphaFoldDB" id="A0A5S9P9K9"/>
<evidence type="ECO:0000313" key="4">
    <source>
        <dbReference type="EMBL" id="CAA0100274.1"/>
    </source>
</evidence>
<dbReference type="Gene3D" id="3.40.190.10">
    <property type="entry name" value="Periplasmic binding protein-like II"/>
    <property type="match status" value="2"/>
</dbReference>
<protein>
    <submittedName>
        <fullName evidence="4">L-cystine-binding protein FliY</fullName>
    </submittedName>
</protein>
<dbReference type="Pfam" id="PF00497">
    <property type="entry name" value="SBP_bac_3"/>
    <property type="match status" value="1"/>
</dbReference>
<accession>A0A5S9P9K9</accession>
<sequence>MLKHSVLAAALAAACLLGGTAVRADQLDDIMAAKKIRISTDLAIPPSGMMDGSMKPVGSDVETAELLAKDLGLEIEWVQTTGATRIPNLQTNKADIVISTLSVTPERAKVVDFTAPYAALQSVVGGLKTLDVKNWDDLKGKTIAVSRGTTQDTALTNRAKDGGGFNVARYDDDATMVTAAVTGQADFVATSATIVNQVGVKNPARAFEPKVLITTFDLAMGVKKGEPRLVAKLNEWIAENIKNGKLNAIYKKYHGTDLPENMRGAS</sequence>
<dbReference type="SUPFAM" id="SSF53850">
    <property type="entry name" value="Periplasmic binding protein-like II"/>
    <property type="match status" value="1"/>
</dbReference>
<dbReference type="RefSeq" id="WP_159599242.1">
    <property type="nucleotide sequence ID" value="NZ_CACSAS010000001.1"/>
</dbReference>
<organism evidence="4 5">
    <name type="scientific">Starkeya nomas</name>
    <dbReference type="NCBI Taxonomy" id="2666134"/>
    <lineage>
        <taxon>Bacteria</taxon>
        <taxon>Pseudomonadati</taxon>
        <taxon>Pseudomonadota</taxon>
        <taxon>Alphaproteobacteria</taxon>
        <taxon>Hyphomicrobiales</taxon>
        <taxon>Xanthobacteraceae</taxon>
        <taxon>Starkeya</taxon>
    </lineage>
</organism>
<evidence type="ECO:0000313" key="5">
    <source>
        <dbReference type="Proteomes" id="UP000433050"/>
    </source>
</evidence>
<evidence type="ECO:0000256" key="1">
    <source>
        <dbReference type="ARBA" id="ARBA00022729"/>
    </source>
</evidence>
<dbReference type="EMBL" id="CACSAS010000001">
    <property type="protein sequence ID" value="CAA0100274.1"/>
    <property type="molecule type" value="Genomic_DNA"/>
</dbReference>
<dbReference type="SMART" id="SM00062">
    <property type="entry name" value="PBPb"/>
    <property type="match status" value="1"/>
</dbReference>
<reference evidence="4 5" key="1">
    <citation type="submission" date="2019-12" db="EMBL/GenBank/DDBJ databases">
        <authorList>
            <person name="Reyes-Prieto M."/>
        </authorList>
    </citation>
    <scope>NUCLEOTIDE SEQUENCE [LARGE SCALE GENOMIC DNA]</scope>
    <source>
        <strain evidence="4">HF14-78462</strain>
    </source>
</reference>
<keyword evidence="5" id="KW-1185">Reference proteome</keyword>
<dbReference type="Proteomes" id="UP000433050">
    <property type="component" value="Unassembled WGS sequence"/>
</dbReference>